<dbReference type="Pfam" id="PF07883">
    <property type="entry name" value="Cupin_2"/>
    <property type="match status" value="1"/>
</dbReference>
<dbReference type="Gene3D" id="2.60.120.10">
    <property type="entry name" value="Jelly Rolls"/>
    <property type="match status" value="1"/>
</dbReference>
<dbReference type="AlphaFoldDB" id="T1AA49"/>
<dbReference type="InterPro" id="IPR013096">
    <property type="entry name" value="Cupin_2"/>
</dbReference>
<sequence>NDRYAGKILHINPGGQLSLQYHERKDETLFVLSGQLELELEDGLGGLAVQSLGPGESQRILPRRKHRMAATGGPVELCEVSTPDLDDVVRLEDRYGRAGNSAR</sequence>
<feature type="non-terminal residue" evidence="2">
    <location>
        <position position="1"/>
    </location>
</feature>
<reference evidence="2" key="2">
    <citation type="journal article" date="2014" name="ISME J.">
        <title>Microbial stratification in low pH oxic and suboxic macroscopic growths along an acid mine drainage.</title>
        <authorList>
            <person name="Mendez-Garcia C."/>
            <person name="Mesa V."/>
            <person name="Sprenger R.R."/>
            <person name="Richter M."/>
            <person name="Diez M.S."/>
            <person name="Solano J."/>
            <person name="Bargiela R."/>
            <person name="Golyshina O.V."/>
            <person name="Manteca A."/>
            <person name="Ramos J.L."/>
            <person name="Gallego J.R."/>
            <person name="Llorente I."/>
            <person name="Martins Dos Santos V.A."/>
            <person name="Jensen O.N."/>
            <person name="Pelaez A.I."/>
            <person name="Sanchez J."/>
            <person name="Ferrer M."/>
        </authorList>
    </citation>
    <scope>NUCLEOTIDE SEQUENCE</scope>
</reference>
<gene>
    <name evidence="2" type="ORF">B1B_09964</name>
</gene>
<reference evidence="2" key="1">
    <citation type="submission" date="2013-08" db="EMBL/GenBank/DDBJ databases">
        <authorList>
            <person name="Mendez C."/>
            <person name="Richter M."/>
            <person name="Ferrer M."/>
            <person name="Sanchez J."/>
        </authorList>
    </citation>
    <scope>NUCLEOTIDE SEQUENCE</scope>
</reference>
<accession>T1AA49</accession>
<feature type="domain" description="Cupin type-2" evidence="1">
    <location>
        <begin position="9"/>
        <end position="78"/>
    </location>
</feature>
<evidence type="ECO:0000259" key="1">
    <source>
        <dbReference type="Pfam" id="PF07883"/>
    </source>
</evidence>
<comment type="caution">
    <text evidence="2">The sequence shown here is derived from an EMBL/GenBank/DDBJ whole genome shotgun (WGS) entry which is preliminary data.</text>
</comment>
<proteinExistence type="predicted"/>
<dbReference type="InterPro" id="IPR014710">
    <property type="entry name" value="RmlC-like_jellyroll"/>
</dbReference>
<dbReference type="EMBL" id="AUZY01006576">
    <property type="protein sequence ID" value="EQD53902.1"/>
    <property type="molecule type" value="Genomic_DNA"/>
</dbReference>
<dbReference type="InterPro" id="IPR011051">
    <property type="entry name" value="RmlC_Cupin_sf"/>
</dbReference>
<name>T1AA49_9ZZZZ</name>
<organism evidence="2">
    <name type="scientific">mine drainage metagenome</name>
    <dbReference type="NCBI Taxonomy" id="410659"/>
    <lineage>
        <taxon>unclassified sequences</taxon>
        <taxon>metagenomes</taxon>
        <taxon>ecological metagenomes</taxon>
    </lineage>
</organism>
<protein>
    <submittedName>
        <fullName evidence="2">Cupin domain-containing protein</fullName>
    </submittedName>
</protein>
<evidence type="ECO:0000313" key="2">
    <source>
        <dbReference type="EMBL" id="EQD53902.1"/>
    </source>
</evidence>
<dbReference type="SUPFAM" id="SSF51182">
    <property type="entry name" value="RmlC-like cupins"/>
    <property type="match status" value="1"/>
</dbReference>